<evidence type="ECO:0000313" key="3">
    <source>
        <dbReference type="EMBL" id="EAY29463.1"/>
    </source>
</evidence>
<dbReference type="Pfam" id="PF05593">
    <property type="entry name" value="RHS_repeat"/>
    <property type="match status" value="2"/>
</dbReference>
<sequence length="1763" mass="196584">MKNITLPTFLALFFLLSLQSLVWGQSFEIKNSPTSINYSDGVYIYSQTVPTTGTRWWRAQMENVGSDVKVTLAPSSGMGNRCKIKVVLLRKDVVPSQQIANLSYNCRFSNISFDIPANHLPATGNTINYALVIEPVGYACDNGERCVGADGVNSANSAFNRHIIADFEVTKIPKPPVPTNIQASDGNHCDKVRITWDAASGAEEYLVYRGSVYLGKTTATSYDDYGASTSVATFRVRARNGSGTSNFGSDSGYKASIPSAPASVIASDGTYNNLIKITWSKSFGATRYIVLRNGNLIGDVGENVTEINDYTPQASANTLYGYEVFAVNDCGISSARIDGGYRCSNYSFEVGLQTNTPLIKAHRKNIHATIKNNGTEDFSGTLYLSWHQGNGVFIDDLDRKTITLKPGEEVTLQSDNKPIISNAGDYNVLVKYRDPDAYGACANLTTITNQDVRVKGKVYTTSLPTDVNGDPINMLTGEFLWGHNDFLINTIEGAIPFQRTYKSRADYKSGFGHKWTHSFNIYLEIESDLWTLHESDGNEMYFVPDGSGGSQARPLFSTDTLYVQSFVYYLKKKDGTTYKFNHLGDLLEIKFPSGNAFYFGYGTASNGTNRLENIIFPQGRNLTLVYDVLDRIIQVKDNAGRSTFYQYNSSDYLTQATNVRGGHVRYYYDTNAQLVTIKDARGNTAVFNTYNSDGQVVAQLDAYNKTSTIAYDNPVENATTFTNPLGYKTIYYHDAYYRLTRIENHLGKSRAIAYDGFSYRPKIISDENNDSTQFAYDAKGNITQVINALGSSTSIAYNSANYPVSVTNSLSHSVNITYNSNNKPTQIDFPNNSNIKIGYFGNGLPSFITNQNHQTYSFLYNSYGDMQELDTPTGSYVMQYDNAGKIISVRDRNGKTTLIETDNYDNVTKITDPLNQTIQRVFNENGYLTEQKDKNRNATFFEYDKRNLLTKIIDANANETLFSYDNLGRLTKITDAEGHHITYGYDELNRLIGITNHLGVVVQTFGYDGVGNRTWAKDTRGKGNAFTYNKLRQLLTVTNEFGHTDSLSYNTLGQVTAVKNAKGQTTTFTYDVMGWLATVTDPMNGMVTYTRNNLGNITNINDANGKNTQITYNTQNLPQLITYPGSIPYKRSFVYDKEGFLSSYTDEDGITATITRNDNYQATNVVYSNGKNESFVWDANGWLTSATNSQGTTSFTYDQVGNVTQINDVFGQDIEYTYDKVYNRTSITYPGGSLALPHTVTTIYNELNLSTQTADWLGNYAKRFYNDNYQLDSVYNSNGSSIKITYDDLQRITSYANREANGAIINQHLLIYDKNNRIVKDQSILPEQLTLSPTIEAYTRGDDGRLNQAGSKTYTHNKRGARTATASATTESFTWGETDLLTNYTKDGITTNNYFDAFGNRIKKEKTGNQTRYLLDLNSGLPQVLQEQDNAGNTKANYIYTPNALGWRLDENNKASFYAYSFNGHTLGLTNEAGLLTDKYAYDLFGDHAKHVGSSPQPFTYLGKFGVMEESKGFYHIRARFYDASSGAFISKDSYPASITNTQSLNRYHYGFNDPLTFVDVDGLKAKKIARGKNSLSRKSAKAQSKNNTQKAQDIISHYNLKGSLPDFPDELQGELVYLPVVDGVGAIVIGAKVIAVVGANYAIVGAKAVLRKFGRNTLNAVRNYFRRRSAKILEQAAKGRGNFDLGTSNSDEAIRLGKEWVGKGYTTKVGDKGGTILISKNKLRQFRYPQQKRLGNYQANFERRDIPRKKWTHNGHLEIIFD</sequence>
<dbReference type="Pfam" id="PF20148">
    <property type="entry name" value="DUF6531"/>
    <property type="match status" value="1"/>
</dbReference>
<dbReference type="Pfam" id="PF25023">
    <property type="entry name" value="TEN_YD-shell"/>
    <property type="match status" value="2"/>
</dbReference>
<dbReference type="InterPro" id="IPR056823">
    <property type="entry name" value="TEN-like_YD-shell"/>
</dbReference>
<dbReference type="InterPro" id="IPR045351">
    <property type="entry name" value="DUF6531"/>
</dbReference>
<gene>
    <name evidence="3" type="ORF">M23134_01523</name>
</gene>
<accession>A1ZK10</accession>
<keyword evidence="1" id="KW-0677">Repeat</keyword>
<dbReference type="InterPro" id="IPR003961">
    <property type="entry name" value="FN3_dom"/>
</dbReference>
<dbReference type="RefSeq" id="WP_002696536.1">
    <property type="nucleotide sequence ID" value="NZ_AAWS01000011.1"/>
</dbReference>
<organism evidence="3 4">
    <name type="scientific">Microscilla marina ATCC 23134</name>
    <dbReference type="NCBI Taxonomy" id="313606"/>
    <lineage>
        <taxon>Bacteria</taxon>
        <taxon>Pseudomonadati</taxon>
        <taxon>Bacteroidota</taxon>
        <taxon>Cytophagia</taxon>
        <taxon>Cytophagales</taxon>
        <taxon>Microscillaceae</taxon>
        <taxon>Microscilla</taxon>
    </lineage>
</organism>
<dbReference type="OrthoDB" id="976756at2"/>
<dbReference type="NCBIfam" id="TIGR01643">
    <property type="entry name" value="YD_repeat_2x"/>
    <property type="match status" value="4"/>
</dbReference>
<dbReference type="NCBIfam" id="TIGR03696">
    <property type="entry name" value="Rhs_assc_core"/>
    <property type="match status" value="1"/>
</dbReference>
<dbReference type="Gene3D" id="2.60.40.10">
    <property type="entry name" value="Immunoglobulins"/>
    <property type="match status" value="2"/>
</dbReference>
<evidence type="ECO:0000256" key="1">
    <source>
        <dbReference type="ARBA" id="ARBA00022737"/>
    </source>
</evidence>
<dbReference type="InterPro" id="IPR022385">
    <property type="entry name" value="Rhs_assc_core"/>
</dbReference>
<dbReference type="InterPro" id="IPR006530">
    <property type="entry name" value="YD"/>
</dbReference>
<dbReference type="InterPro" id="IPR050708">
    <property type="entry name" value="T6SS_VgrG/RHS"/>
</dbReference>
<proteinExistence type="predicted"/>
<dbReference type="InterPro" id="IPR013783">
    <property type="entry name" value="Ig-like_fold"/>
</dbReference>
<evidence type="ECO:0000259" key="2">
    <source>
        <dbReference type="SMART" id="SM00060"/>
    </source>
</evidence>
<protein>
    <submittedName>
        <fullName evidence="3">RHS Repeat family</fullName>
    </submittedName>
</protein>
<dbReference type="Gene3D" id="2.180.10.10">
    <property type="entry name" value="RHS repeat-associated core"/>
    <property type="match status" value="3"/>
</dbReference>
<dbReference type="SMART" id="SM00060">
    <property type="entry name" value="FN3"/>
    <property type="match status" value="2"/>
</dbReference>
<reference evidence="3 4" key="1">
    <citation type="submission" date="2007-01" db="EMBL/GenBank/DDBJ databases">
        <authorList>
            <person name="Haygood M."/>
            <person name="Podell S."/>
            <person name="Anderson C."/>
            <person name="Hopkinson B."/>
            <person name="Roe K."/>
            <person name="Barbeau K."/>
            <person name="Gaasterland T."/>
            <person name="Ferriera S."/>
            <person name="Johnson J."/>
            <person name="Kravitz S."/>
            <person name="Beeson K."/>
            <person name="Sutton G."/>
            <person name="Rogers Y.-H."/>
            <person name="Friedman R."/>
            <person name="Frazier M."/>
            <person name="Venter J.C."/>
        </authorList>
    </citation>
    <scope>NUCLEOTIDE SEQUENCE [LARGE SCALE GENOMIC DNA]</scope>
    <source>
        <strain evidence="3 4">ATCC 23134</strain>
    </source>
</reference>
<dbReference type="PANTHER" id="PTHR32305">
    <property type="match status" value="1"/>
</dbReference>
<dbReference type="Proteomes" id="UP000004095">
    <property type="component" value="Unassembled WGS sequence"/>
</dbReference>
<feature type="domain" description="Fibronectin type-III" evidence="2">
    <location>
        <begin position="258"/>
        <end position="333"/>
    </location>
</feature>
<name>A1ZK10_MICM2</name>
<feature type="domain" description="Fibronectin type-III" evidence="2">
    <location>
        <begin position="175"/>
        <end position="245"/>
    </location>
</feature>
<keyword evidence="4" id="KW-1185">Reference proteome</keyword>
<dbReference type="InterPro" id="IPR031325">
    <property type="entry name" value="RHS_repeat"/>
</dbReference>
<dbReference type="eggNOG" id="COG3209">
    <property type="taxonomic scope" value="Bacteria"/>
</dbReference>
<comment type="caution">
    <text evidence="3">The sequence shown here is derived from an EMBL/GenBank/DDBJ whole genome shotgun (WGS) entry which is preliminary data.</text>
</comment>
<dbReference type="PANTHER" id="PTHR32305:SF15">
    <property type="entry name" value="PROTEIN RHSA-RELATED"/>
    <property type="match status" value="1"/>
</dbReference>
<evidence type="ECO:0000313" key="4">
    <source>
        <dbReference type="Proteomes" id="UP000004095"/>
    </source>
</evidence>
<dbReference type="EMBL" id="AAWS01000011">
    <property type="protein sequence ID" value="EAY29463.1"/>
    <property type="molecule type" value="Genomic_DNA"/>
</dbReference>